<dbReference type="PANTHER" id="PTHR11003:SF322">
    <property type="entry name" value="POTASSIUM CHANNEL DOMAIN-CONTAINING PROTEIN"/>
    <property type="match status" value="1"/>
</dbReference>
<feature type="transmembrane region" description="Helical" evidence="13">
    <location>
        <begin position="294"/>
        <end position="312"/>
    </location>
</feature>
<dbReference type="InterPro" id="IPR013099">
    <property type="entry name" value="K_chnl_dom"/>
</dbReference>
<evidence type="ECO:0000256" key="8">
    <source>
        <dbReference type="ARBA" id="ARBA00022989"/>
    </source>
</evidence>
<keyword evidence="6" id="KW-0631">Potassium channel</keyword>
<evidence type="ECO:0000256" key="11">
    <source>
        <dbReference type="ARBA" id="ARBA00023303"/>
    </source>
</evidence>
<keyword evidence="3 12" id="KW-0813">Transport</keyword>
<evidence type="ECO:0000256" key="4">
    <source>
        <dbReference type="ARBA" id="ARBA00022538"/>
    </source>
</evidence>
<dbReference type="SUPFAM" id="SSF81324">
    <property type="entry name" value="Voltage-gated potassium channels"/>
    <property type="match status" value="2"/>
</dbReference>
<dbReference type="PRINTS" id="PR01333">
    <property type="entry name" value="2POREKCHANEL"/>
</dbReference>
<dbReference type="AlphaFoldDB" id="A0AAF5CZI1"/>
<feature type="transmembrane region" description="Helical" evidence="13">
    <location>
        <begin position="414"/>
        <end position="437"/>
    </location>
</feature>
<feature type="transmembrane region" description="Helical" evidence="13">
    <location>
        <begin position="264"/>
        <end position="282"/>
    </location>
</feature>
<feature type="transmembrane region" description="Helical" evidence="13">
    <location>
        <begin position="443"/>
        <end position="465"/>
    </location>
</feature>
<keyword evidence="15" id="KW-1185">Reference proteome</keyword>
<dbReference type="WBParaSite" id="TCONS_00003257.p1">
    <property type="protein sequence ID" value="TCONS_00003257.p1"/>
    <property type="gene ID" value="XLOC_003000"/>
</dbReference>
<dbReference type="PRINTS" id="PR01095">
    <property type="entry name" value="TASKCHANNEL"/>
</dbReference>
<dbReference type="GO" id="GO:0015271">
    <property type="term" value="F:outward rectifier potassium channel activity"/>
    <property type="evidence" value="ECO:0007669"/>
    <property type="project" value="TreeGrafter"/>
</dbReference>
<dbReference type="GO" id="GO:0022841">
    <property type="term" value="F:potassium ion leak channel activity"/>
    <property type="evidence" value="ECO:0007669"/>
    <property type="project" value="TreeGrafter"/>
</dbReference>
<reference evidence="16" key="1">
    <citation type="submission" date="2024-02" db="UniProtKB">
        <authorList>
            <consortium name="WormBaseParasite"/>
        </authorList>
    </citation>
    <scope>IDENTIFICATION</scope>
</reference>
<evidence type="ECO:0000256" key="6">
    <source>
        <dbReference type="ARBA" id="ARBA00022826"/>
    </source>
</evidence>
<evidence type="ECO:0000256" key="10">
    <source>
        <dbReference type="ARBA" id="ARBA00023136"/>
    </source>
</evidence>
<dbReference type="InterPro" id="IPR003280">
    <property type="entry name" value="2pore_dom_K_chnl"/>
</dbReference>
<feature type="transmembrane region" description="Helical" evidence="13">
    <location>
        <begin position="388"/>
        <end position="407"/>
    </location>
</feature>
<evidence type="ECO:0000256" key="5">
    <source>
        <dbReference type="ARBA" id="ARBA00022692"/>
    </source>
</evidence>
<dbReference type="InterPro" id="IPR003092">
    <property type="entry name" value="2pore_dom_K_chnl_TASK"/>
</dbReference>
<evidence type="ECO:0000256" key="9">
    <source>
        <dbReference type="ARBA" id="ARBA00023065"/>
    </source>
</evidence>
<feature type="transmembrane region" description="Helical" evidence="13">
    <location>
        <begin position="156"/>
        <end position="181"/>
    </location>
</feature>
<keyword evidence="11 12" id="KW-0407">Ion channel</keyword>
<comment type="similarity">
    <text evidence="2 12">Belongs to the two pore domain potassium channel (TC 1.A.1.8) family.</text>
</comment>
<keyword evidence="10 13" id="KW-0472">Membrane</keyword>
<evidence type="ECO:0000256" key="12">
    <source>
        <dbReference type="RuleBase" id="RU003857"/>
    </source>
</evidence>
<evidence type="ECO:0000256" key="7">
    <source>
        <dbReference type="ARBA" id="ARBA00022958"/>
    </source>
</evidence>
<dbReference type="GO" id="GO:0005886">
    <property type="term" value="C:plasma membrane"/>
    <property type="evidence" value="ECO:0007669"/>
    <property type="project" value="TreeGrafter"/>
</dbReference>
<dbReference type="Pfam" id="PF07885">
    <property type="entry name" value="Ion_trans_2"/>
    <property type="match status" value="2"/>
</dbReference>
<sequence length="582" mass="65835">MGSTAAGVTFHSYNQLIRNATFHPERSKSIAPSAVESVIIFMGSTGATISLRYINYIQTNGKRHSIFLPPPPIPGSQYSISSKLSVNTVSSQHMDSGNTSNEERVHSIRDIENLARGVKWDECPLRGDTDGDTECDDKSSSSNLTLLQRFLKLLKILLPHVGLNILLLSYITFGALVFMWLEGENELTSRKTKLHDILTLYQKIINETISVCQLSNSTYVDYPYVESRLRPLLSQLSRTHEFDDRFTDDGQLWSDSEEDMTTRWSFAAATLYALTVITSTGYDHITPATDPGRIFTVFFGLVGIPLMFITAADIGKFLSEIVIRSYGKFLEFCSWMASVMDAIKDYIFEVDDDDSIRSQKVHRKSTVHKGMSLDDDEDDEDDRPQLPIASYFALIIGYCAIGSLTFNTFEKGSVWSFIHGLFFSFNTITTIGLGNIYVKSNLYLALCVTYVIIGLAVITASLDLCSSTLKRTFTRLHYFGRKIRGARRGIANMSDDIREAMRIIAALKKTRPSKDRITLEDLKRFLEVQEQLLRQPYVPYNVHIFKWIEDTYFQYLDDNGSMSDKSLPIQKSVLNSEQVLLI</sequence>
<keyword evidence="4" id="KW-0633">Potassium transport</keyword>
<keyword evidence="8 13" id="KW-1133">Transmembrane helix</keyword>
<evidence type="ECO:0000256" key="3">
    <source>
        <dbReference type="ARBA" id="ARBA00022448"/>
    </source>
</evidence>
<dbReference type="Gene3D" id="1.10.287.70">
    <property type="match status" value="1"/>
</dbReference>
<evidence type="ECO:0000256" key="1">
    <source>
        <dbReference type="ARBA" id="ARBA00004141"/>
    </source>
</evidence>
<accession>A0AAF5CZI1</accession>
<feature type="domain" description="Potassium channel" evidence="14">
    <location>
        <begin position="259"/>
        <end position="319"/>
    </location>
</feature>
<evidence type="ECO:0000256" key="2">
    <source>
        <dbReference type="ARBA" id="ARBA00006666"/>
    </source>
</evidence>
<dbReference type="Proteomes" id="UP000035681">
    <property type="component" value="Unplaced"/>
</dbReference>
<dbReference type="GO" id="GO:0030322">
    <property type="term" value="P:stabilization of membrane potential"/>
    <property type="evidence" value="ECO:0007669"/>
    <property type="project" value="TreeGrafter"/>
</dbReference>
<name>A0AAF5CZI1_STRER</name>
<evidence type="ECO:0000256" key="13">
    <source>
        <dbReference type="SAM" id="Phobius"/>
    </source>
</evidence>
<comment type="subcellular location">
    <subcellularLocation>
        <location evidence="1">Membrane</location>
        <topology evidence="1">Multi-pass membrane protein</topology>
    </subcellularLocation>
</comment>
<evidence type="ECO:0000313" key="16">
    <source>
        <dbReference type="WBParaSite" id="TCONS_00003257.p1"/>
    </source>
</evidence>
<dbReference type="PANTHER" id="PTHR11003">
    <property type="entry name" value="POTASSIUM CHANNEL, SUBFAMILY K"/>
    <property type="match status" value="1"/>
</dbReference>
<proteinExistence type="inferred from homology"/>
<evidence type="ECO:0000259" key="14">
    <source>
        <dbReference type="Pfam" id="PF07885"/>
    </source>
</evidence>
<keyword evidence="9 12" id="KW-0406">Ion transport</keyword>
<feature type="domain" description="Potassium channel" evidence="14">
    <location>
        <begin position="400"/>
        <end position="468"/>
    </location>
</feature>
<organism evidence="15 16">
    <name type="scientific">Strongyloides stercoralis</name>
    <name type="common">Threadworm</name>
    <dbReference type="NCBI Taxonomy" id="6248"/>
    <lineage>
        <taxon>Eukaryota</taxon>
        <taxon>Metazoa</taxon>
        <taxon>Ecdysozoa</taxon>
        <taxon>Nematoda</taxon>
        <taxon>Chromadorea</taxon>
        <taxon>Rhabditida</taxon>
        <taxon>Tylenchina</taxon>
        <taxon>Panagrolaimomorpha</taxon>
        <taxon>Strongyloidoidea</taxon>
        <taxon>Strongyloididae</taxon>
        <taxon>Strongyloides</taxon>
    </lineage>
</organism>
<keyword evidence="5 12" id="KW-0812">Transmembrane</keyword>
<evidence type="ECO:0000313" key="15">
    <source>
        <dbReference type="Proteomes" id="UP000035681"/>
    </source>
</evidence>
<keyword evidence="7" id="KW-0630">Potassium</keyword>
<protein>
    <submittedName>
        <fullName evidence="16">Potassium channel domain-containing protein</fullName>
    </submittedName>
</protein>